<protein>
    <submittedName>
        <fullName evidence="1">Uncharacterized protein</fullName>
    </submittedName>
</protein>
<accession>A0A4Y2FZ01</accession>
<evidence type="ECO:0000313" key="1">
    <source>
        <dbReference type="EMBL" id="GBM46543.1"/>
    </source>
</evidence>
<proteinExistence type="predicted"/>
<reference evidence="1 2" key="1">
    <citation type="journal article" date="2019" name="Sci. Rep.">
        <title>Orb-weaving spider Araneus ventricosus genome elucidates the spidroin gene catalogue.</title>
        <authorList>
            <person name="Kono N."/>
            <person name="Nakamura H."/>
            <person name="Ohtoshi R."/>
            <person name="Moran D.A.P."/>
            <person name="Shinohara A."/>
            <person name="Yoshida Y."/>
            <person name="Fujiwara M."/>
            <person name="Mori M."/>
            <person name="Tomita M."/>
            <person name="Arakawa K."/>
        </authorList>
    </citation>
    <scope>NUCLEOTIDE SEQUENCE [LARGE SCALE GENOMIC DNA]</scope>
</reference>
<organism evidence="1 2">
    <name type="scientific">Araneus ventricosus</name>
    <name type="common">Orbweaver spider</name>
    <name type="synonym">Epeira ventricosa</name>
    <dbReference type="NCBI Taxonomy" id="182803"/>
    <lineage>
        <taxon>Eukaryota</taxon>
        <taxon>Metazoa</taxon>
        <taxon>Ecdysozoa</taxon>
        <taxon>Arthropoda</taxon>
        <taxon>Chelicerata</taxon>
        <taxon>Arachnida</taxon>
        <taxon>Araneae</taxon>
        <taxon>Araneomorphae</taxon>
        <taxon>Entelegynae</taxon>
        <taxon>Araneoidea</taxon>
        <taxon>Araneidae</taxon>
        <taxon>Araneus</taxon>
    </lineage>
</organism>
<dbReference type="AlphaFoldDB" id="A0A4Y2FZ01"/>
<comment type="caution">
    <text evidence="1">The sequence shown here is derived from an EMBL/GenBank/DDBJ whole genome shotgun (WGS) entry which is preliminary data.</text>
</comment>
<sequence>MPHQKYHDSIFFPSGAAEAAVATTAQILRLEPYQPSSATAQPLPKEARTVIDVEAGEGSVLYTAPAGGRLATTYDSTCNRRNTRCIFSGIGFRVWNLPAPKPRPYAEVEGRALSLALLMKSKLLTEESMCAKSDCDWLSGLSNREVQTPA</sequence>
<evidence type="ECO:0000313" key="2">
    <source>
        <dbReference type="Proteomes" id="UP000499080"/>
    </source>
</evidence>
<gene>
    <name evidence="1" type="ORF">AVEN_17927_1</name>
</gene>
<keyword evidence="2" id="KW-1185">Reference proteome</keyword>
<dbReference type="Proteomes" id="UP000499080">
    <property type="component" value="Unassembled WGS sequence"/>
</dbReference>
<dbReference type="EMBL" id="BGPR01001141">
    <property type="protein sequence ID" value="GBM46543.1"/>
    <property type="molecule type" value="Genomic_DNA"/>
</dbReference>
<name>A0A4Y2FZ01_ARAVE</name>